<organism evidence="1 2">
    <name type="scientific">Mytilus coruscus</name>
    <name type="common">Sea mussel</name>
    <dbReference type="NCBI Taxonomy" id="42192"/>
    <lineage>
        <taxon>Eukaryota</taxon>
        <taxon>Metazoa</taxon>
        <taxon>Spiralia</taxon>
        <taxon>Lophotrochozoa</taxon>
        <taxon>Mollusca</taxon>
        <taxon>Bivalvia</taxon>
        <taxon>Autobranchia</taxon>
        <taxon>Pteriomorphia</taxon>
        <taxon>Mytilida</taxon>
        <taxon>Mytiloidea</taxon>
        <taxon>Mytilidae</taxon>
        <taxon>Mytilinae</taxon>
        <taxon>Mytilus</taxon>
    </lineage>
</organism>
<dbReference type="InterPro" id="IPR043502">
    <property type="entry name" value="DNA/RNA_pol_sf"/>
</dbReference>
<accession>A0A6J8BLF0</accession>
<dbReference type="Proteomes" id="UP000507470">
    <property type="component" value="Unassembled WGS sequence"/>
</dbReference>
<dbReference type="OrthoDB" id="10014409at2759"/>
<evidence type="ECO:0000313" key="1">
    <source>
        <dbReference type="EMBL" id="CAC5384795.1"/>
    </source>
</evidence>
<keyword evidence="2" id="KW-1185">Reference proteome</keyword>
<name>A0A6J8BLF0_MYTCO</name>
<protein>
    <submittedName>
        <fullName evidence="1">Uncharacterized protein</fullName>
    </submittedName>
</protein>
<reference evidence="1 2" key="1">
    <citation type="submission" date="2020-06" db="EMBL/GenBank/DDBJ databases">
        <authorList>
            <person name="Li R."/>
            <person name="Bekaert M."/>
        </authorList>
    </citation>
    <scope>NUCLEOTIDE SEQUENCE [LARGE SCALE GENOMIC DNA]</scope>
    <source>
        <strain evidence="2">wild</strain>
    </source>
</reference>
<dbReference type="EMBL" id="CACVKT020003653">
    <property type="protein sequence ID" value="CAC5384795.1"/>
    <property type="molecule type" value="Genomic_DNA"/>
</dbReference>
<evidence type="ECO:0000313" key="2">
    <source>
        <dbReference type="Proteomes" id="UP000507470"/>
    </source>
</evidence>
<gene>
    <name evidence="1" type="ORF">MCOR_20405</name>
</gene>
<dbReference type="SUPFAM" id="SSF56672">
    <property type="entry name" value="DNA/RNA polymerases"/>
    <property type="match status" value="1"/>
</dbReference>
<proteinExistence type="predicted"/>
<dbReference type="AlphaFoldDB" id="A0A6J8BLF0"/>
<dbReference type="PANTHER" id="PTHR19446">
    <property type="entry name" value="REVERSE TRANSCRIPTASES"/>
    <property type="match status" value="1"/>
</dbReference>
<sequence length="472" mass="53311">MSRLVPSKSVNVPRIINSKIPNNHNPITEEEILQAISSLNRNKAADYFGINAENIIYGGKQLQQYLQLLINKSFELGCISDILKIGTLFPVYKNKGDARYAKNYRGITVTPIYSKIIEKILKIQENPIILERQNSLQRGFTENTIPLLCELIIEEFECENKDLNLPTYIALLDDSLYKNATSCIKWRNKTSEVFEVEQGVRQCGTMSADLYKLHVNPLLNLLCDTGIGGHLGNISCCAQTCADDVSILANNPIELQMLVNIAVNFSKREGYTLQPTKSVILPINTSSKLIEIEDNFWHINNNFMLVVEHSSHIGIQKCQKNSAKLTVDENIKKARWSLYSLMGTGLHGRNGLDPETVITLLKTYIMPILTHGWEILLPTGSIFDTIHQFHKKIIKQILSLSQQTADSAIYTVSGMLPIEAEIHLKALTLFGNITRANKTSVEWRLAESLRQLQLKSHTSKSWFIEKESMPKI</sequence>